<dbReference type="Gene3D" id="3.10.20.90">
    <property type="entry name" value="Phosphatidylinositol 3-kinase Catalytic Subunit, Chain A, domain 1"/>
    <property type="match status" value="1"/>
</dbReference>
<dbReference type="EMBL" id="JANBOH010000002">
    <property type="protein sequence ID" value="KAJ1648621.1"/>
    <property type="molecule type" value="Genomic_DNA"/>
</dbReference>
<feature type="domain" description="PH" evidence="2">
    <location>
        <begin position="973"/>
        <end position="1083"/>
    </location>
</feature>
<feature type="region of interest" description="Disordered" evidence="1">
    <location>
        <begin position="193"/>
        <end position="239"/>
    </location>
</feature>
<dbReference type="PROSITE" id="PS50003">
    <property type="entry name" value="PH_DOMAIN"/>
    <property type="match status" value="1"/>
</dbReference>
<dbReference type="InterPro" id="IPR000159">
    <property type="entry name" value="RA_dom"/>
</dbReference>
<feature type="compositionally biased region" description="Polar residues" evidence="1">
    <location>
        <begin position="508"/>
        <end position="529"/>
    </location>
</feature>
<feature type="compositionally biased region" description="Low complexity" evidence="1">
    <location>
        <begin position="280"/>
        <end position="290"/>
    </location>
</feature>
<gene>
    <name evidence="4" type="ORF">LPJ64_000075</name>
</gene>
<feature type="region of interest" description="Disordered" evidence="1">
    <location>
        <begin position="124"/>
        <end position="158"/>
    </location>
</feature>
<dbReference type="PANTHER" id="PTHR38700">
    <property type="entry name" value="YALI0E22418P"/>
    <property type="match status" value="1"/>
</dbReference>
<feature type="region of interest" description="Disordered" evidence="1">
    <location>
        <begin position="254"/>
        <end position="290"/>
    </location>
</feature>
<dbReference type="PANTHER" id="PTHR38700:SF1">
    <property type="entry name" value="PH DOMAIN-CONTAINING PROTEIN"/>
    <property type="match status" value="1"/>
</dbReference>
<dbReference type="Proteomes" id="UP001145021">
    <property type="component" value="Unassembled WGS sequence"/>
</dbReference>
<organism evidence="4 5">
    <name type="scientific">Coemansia asiatica</name>
    <dbReference type="NCBI Taxonomy" id="1052880"/>
    <lineage>
        <taxon>Eukaryota</taxon>
        <taxon>Fungi</taxon>
        <taxon>Fungi incertae sedis</taxon>
        <taxon>Zoopagomycota</taxon>
        <taxon>Kickxellomycotina</taxon>
        <taxon>Kickxellomycetes</taxon>
        <taxon>Kickxellales</taxon>
        <taxon>Kickxellaceae</taxon>
        <taxon>Coemansia</taxon>
    </lineage>
</organism>
<feature type="compositionally biased region" description="Polar residues" evidence="1">
    <location>
        <begin position="356"/>
        <end position="369"/>
    </location>
</feature>
<evidence type="ECO:0000313" key="5">
    <source>
        <dbReference type="Proteomes" id="UP001145021"/>
    </source>
</evidence>
<feature type="region of interest" description="Disordered" evidence="1">
    <location>
        <begin position="507"/>
        <end position="558"/>
    </location>
</feature>
<feature type="domain" description="Ras-associating" evidence="3">
    <location>
        <begin position="871"/>
        <end position="959"/>
    </location>
</feature>
<feature type="region of interest" description="Disordered" evidence="1">
    <location>
        <begin position="338"/>
        <end position="372"/>
    </location>
</feature>
<evidence type="ECO:0000313" key="4">
    <source>
        <dbReference type="EMBL" id="KAJ1648621.1"/>
    </source>
</evidence>
<evidence type="ECO:0008006" key="6">
    <source>
        <dbReference type="Google" id="ProtNLM"/>
    </source>
</evidence>
<dbReference type="InterPro" id="IPR001849">
    <property type="entry name" value="PH_domain"/>
</dbReference>
<dbReference type="SMART" id="SM00233">
    <property type="entry name" value="PH"/>
    <property type="match status" value="1"/>
</dbReference>
<feature type="compositionally biased region" description="Low complexity" evidence="1">
    <location>
        <begin position="220"/>
        <end position="239"/>
    </location>
</feature>
<proteinExistence type="predicted"/>
<sequence>MELEQQQQQFQQQFLHQYRLVQEQQQQFQSMGIDQSEWMHEGFAGHDRFSESPYALGFQSTPHNPNLYAQQAAMGHITSNMNTNYAESTVTEDHSRRHSLRPWVNGTSIGRKHNTVDQCVLDPSKSAHSQIAAEDSSQSDESSSSESSAESFATDSSDESIYKAAAASKRLPVLEGLEARPKKPIVAEASCKLPSVASSEKSGHSDKKPPKRRSRKLLHAAAATETTAIDTKSSASTSVPASVSASASLASYSGARNSNFTNSNSNSSADSDTDDDVPLSVISSSSAPSSEALAAAVRRTKTAITATLASRQRVSNTNTVENIPEAILRGAAKSRSMLVRHGGCAGQQGNGKKDNQPYNMNQNHDSSSCLAKPLDSKNAVSISEAQIQPPYYENSHASDNDDSSDSDEDAPLDQLKAELEMGIRSVPDGHINAESEPEVSAAAASSSSSSISILISIAASSTGSCATSSIYHENKCARTDKEPPTEFVAANVAPSAASVASVANAANDNCSHSSSPRTSDKCSLSSSREGSIKEEAKSKKSSKLKSKRSSGYLPTGNALPALSVKQRSARARAAVQYVALADIVENSERAYFGATSDADCEQNSEFGDIADDGAGAANSNLRRRKSVKQADNDFAGDGFDDEGNSIRSHLTTASSSADTMMEILRRGPVELLTASTERSGSKAALEWVVPEDYGDIDQLLSDLDGIMNGSLAARRRFSLTLMRRSLAVSNGLVEPVDYSDHQHIDSSGRDVDESQKSVIEFKPLEIGNVDIGNVSSEPTAGGSLGLEELIMSTLDFDSNESAGVQSEAPKMDFLQSIDPIGMSAADIANLGNLDSQLNLEPLSMPPLKPVELTRSQKVQKALEKLELLNVRKVSIRIYVQDAQRYYTFALTKYTTCEMILNDMKKSGIIDPDKSTWALFELVEHFGVERPLNHFENLMALVEGWEPRSSNYIIVKGFAQQSTLTLLGGVRAGDHAIQGMLYYRIKKSKWQKGVFRLQGHNMIYVKDGRGKSVKEAHYLTLTNNDVYTPYEPLRGAPTRFVFGLKSEMPMQMFEKPDEDYVKWFAVQTLESLREWLQVFRLAKNQIKFSQVLETRVIETSAMKGSDKDTHANKPLVDLAADKQDDDDDDNADGKKDFAADLVSSLGRVAASNRFDPSALVRVAEQGGIDVSDFKTLAPGPSDTDNADDEDTQIDENLFIPGSLLSKPRKTAIEAKVNQQPDVEMFAKGSLLSQPRESKALAASRAIQSIMAQDGNVFTQGSLLQVTEQTKPRPAHVGGAANLPRVQFPLVQMKDNSEFDPAIYSMHHPRNPQNPPIRSHAAALLNHEETPVFGGLMAGVYNQQPQHHHHHYHQKIAAFYS</sequence>
<dbReference type="Gene3D" id="2.30.29.30">
    <property type="entry name" value="Pleckstrin-homology domain (PH domain)/Phosphotyrosine-binding domain (PTB)"/>
    <property type="match status" value="1"/>
</dbReference>
<evidence type="ECO:0000259" key="2">
    <source>
        <dbReference type="PROSITE" id="PS50003"/>
    </source>
</evidence>
<accession>A0A9W7XSJ2</accession>
<keyword evidence="5" id="KW-1185">Reference proteome</keyword>
<feature type="region of interest" description="Disordered" evidence="1">
    <location>
        <begin position="1103"/>
        <end position="1131"/>
    </location>
</feature>
<dbReference type="GO" id="GO:0007165">
    <property type="term" value="P:signal transduction"/>
    <property type="evidence" value="ECO:0007669"/>
    <property type="project" value="InterPro"/>
</dbReference>
<dbReference type="InterPro" id="IPR011993">
    <property type="entry name" value="PH-like_dom_sf"/>
</dbReference>
<reference evidence="4" key="1">
    <citation type="submission" date="2022-07" db="EMBL/GenBank/DDBJ databases">
        <title>Phylogenomic reconstructions and comparative analyses of Kickxellomycotina fungi.</title>
        <authorList>
            <person name="Reynolds N.K."/>
            <person name="Stajich J.E."/>
            <person name="Barry K."/>
            <person name="Grigoriev I.V."/>
            <person name="Crous P."/>
            <person name="Smith M.E."/>
        </authorList>
    </citation>
    <scope>NUCLEOTIDE SEQUENCE</scope>
    <source>
        <strain evidence="4">NBRC 105413</strain>
    </source>
</reference>
<evidence type="ECO:0000259" key="3">
    <source>
        <dbReference type="PROSITE" id="PS50200"/>
    </source>
</evidence>
<feature type="compositionally biased region" description="Low complexity" evidence="1">
    <location>
        <begin position="132"/>
        <end position="155"/>
    </location>
</feature>
<feature type="region of interest" description="Disordered" evidence="1">
    <location>
        <begin position="620"/>
        <end position="641"/>
    </location>
</feature>
<dbReference type="InterPro" id="IPR029071">
    <property type="entry name" value="Ubiquitin-like_domsf"/>
</dbReference>
<dbReference type="PROSITE" id="PS50200">
    <property type="entry name" value="RA"/>
    <property type="match status" value="1"/>
</dbReference>
<protein>
    <recommendedName>
        <fullName evidence="6">PH domain-containing protein</fullName>
    </recommendedName>
</protein>
<comment type="caution">
    <text evidence="4">The sequence shown here is derived from an EMBL/GenBank/DDBJ whole genome shotgun (WGS) entry which is preliminary data.</text>
</comment>
<feature type="region of interest" description="Disordered" evidence="1">
    <location>
        <begin position="87"/>
        <end position="109"/>
    </location>
</feature>
<dbReference type="Pfam" id="PF00788">
    <property type="entry name" value="RA"/>
    <property type="match status" value="1"/>
</dbReference>
<feature type="compositionally biased region" description="Low complexity" evidence="1">
    <location>
        <begin position="254"/>
        <end position="270"/>
    </location>
</feature>
<name>A0A9W7XSJ2_9FUNG</name>
<dbReference type="SUPFAM" id="SSF50729">
    <property type="entry name" value="PH domain-like"/>
    <property type="match status" value="1"/>
</dbReference>
<feature type="compositionally biased region" description="Basic residues" evidence="1">
    <location>
        <begin position="539"/>
        <end position="548"/>
    </location>
</feature>
<dbReference type="SUPFAM" id="SSF54236">
    <property type="entry name" value="Ubiquitin-like"/>
    <property type="match status" value="1"/>
</dbReference>
<feature type="compositionally biased region" description="Basic residues" evidence="1">
    <location>
        <begin position="209"/>
        <end position="218"/>
    </location>
</feature>
<evidence type="ECO:0000256" key="1">
    <source>
        <dbReference type="SAM" id="MobiDB-lite"/>
    </source>
</evidence>